<protein>
    <submittedName>
        <fullName evidence="1">Uncharacterized protein</fullName>
    </submittedName>
</protein>
<comment type="caution">
    <text evidence="1">The sequence shown here is derived from an EMBL/GenBank/DDBJ whole genome shotgun (WGS) entry which is preliminary data.</text>
</comment>
<proteinExistence type="predicted"/>
<dbReference type="AlphaFoldDB" id="A0A8J2JRI2"/>
<gene>
    <name evidence="1" type="ORF">AFUS01_LOCUS14094</name>
</gene>
<keyword evidence="2" id="KW-1185">Reference proteome</keyword>
<organism evidence="1 2">
    <name type="scientific">Allacma fusca</name>
    <dbReference type="NCBI Taxonomy" id="39272"/>
    <lineage>
        <taxon>Eukaryota</taxon>
        <taxon>Metazoa</taxon>
        <taxon>Ecdysozoa</taxon>
        <taxon>Arthropoda</taxon>
        <taxon>Hexapoda</taxon>
        <taxon>Collembola</taxon>
        <taxon>Symphypleona</taxon>
        <taxon>Sminthuridae</taxon>
        <taxon>Allacma</taxon>
    </lineage>
</organism>
<name>A0A8J2JRI2_9HEXA</name>
<evidence type="ECO:0000313" key="1">
    <source>
        <dbReference type="EMBL" id="CAG7725114.1"/>
    </source>
</evidence>
<reference evidence="1" key="1">
    <citation type="submission" date="2021-06" db="EMBL/GenBank/DDBJ databases">
        <authorList>
            <person name="Hodson N. C."/>
            <person name="Mongue J. A."/>
            <person name="Jaron S. K."/>
        </authorList>
    </citation>
    <scope>NUCLEOTIDE SEQUENCE</scope>
</reference>
<dbReference type="Proteomes" id="UP000708208">
    <property type="component" value="Unassembled WGS sequence"/>
</dbReference>
<evidence type="ECO:0000313" key="2">
    <source>
        <dbReference type="Proteomes" id="UP000708208"/>
    </source>
</evidence>
<dbReference type="EMBL" id="CAJVCH010117697">
    <property type="protein sequence ID" value="CAG7725114.1"/>
    <property type="molecule type" value="Genomic_DNA"/>
</dbReference>
<sequence>MEVTELKGASCGDAAWKSKFIMSNSSWFLRIFSSPHSPPSLLSIIQFPLLRRFLWLSLRAVLDPLVVFFSGLIISQYRHSHGCPLCSKMRPTRALNSLVSMASSHESPTPRITRETYFYFSSSLPVGPITGTL</sequence>
<accession>A0A8J2JRI2</accession>